<dbReference type="AlphaFoldDB" id="B6IFQ5"/>
<dbReference type="KEGG" id="cbr:CBG_26576"/>
<evidence type="ECO:0000313" key="3">
    <source>
        <dbReference type="Proteomes" id="UP000008549"/>
    </source>
</evidence>
<feature type="transmembrane region" description="Helical" evidence="1">
    <location>
        <begin position="293"/>
        <end position="311"/>
    </location>
</feature>
<reference evidence="2 3" key="1">
    <citation type="journal article" date="2003" name="PLoS Biol.">
        <title>The genome sequence of Caenorhabditis briggsae: a platform for comparative genomics.</title>
        <authorList>
            <person name="Stein L.D."/>
            <person name="Bao Z."/>
            <person name="Blasiar D."/>
            <person name="Blumenthal T."/>
            <person name="Brent M.R."/>
            <person name="Chen N."/>
            <person name="Chinwalla A."/>
            <person name="Clarke L."/>
            <person name="Clee C."/>
            <person name="Coghlan A."/>
            <person name="Coulson A."/>
            <person name="D'Eustachio P."/>
            <person name="Fitch D.H."/>
            <person name="Fulton L.A."/>
            <person name="Fulton R.E."/>
            <person name="Griffiths-Jones S."/>
            <person name="Harris T.W."/>
            <person name="Hillier L.W."/>
            <person name="Kamath R."/>
            <person name="Kuwabara P.E."/>
            <person name="Mardis E.R."/>
            <person name="Marra M.A."/>
            <person name="Miner T.L."/>
            <person name="Minx P."/>
            <person name="Mullikin J.C."/>
            <person name="Plumb R.W."/>
            <person name="Rogers J."/>
            <person name="Schein J.E."/>
            <person name="Sohrmann M."/>
            <person name="Spieth J."/>
            <person name="Stajich J.E."/>
            <person name="Wei C."/>
            <person name="Willey D."/>
            <person name="Wilson R.K."/>
            <person name="Durbin R."/>
            <person name="Waterston R.H."/>
        </authorList>
    </citation>
    <scope>NUCLEOTIDE SEQUENCE [LARGE SCALE GENOMIC DNA]</scope>
    <source>
        <strain evidence="2 3">AF16</strain>
    </source>
</reference>
<dbReference type="CTD" id="68918054"/>
<name>B6IFQ5_CAEBR</name>
<evidence type="ECO:0000313" key="4">
    <source>
        <dbReference type="WormBase" id="CBG26576"/>
    </source>
</evidence>
<reference evidence="2 3" key="2">
    <citation type="journal article" date="2011" name="PLoS Genet.">
        <title>Caenorhabditis briggsae recombinant inbred line genotypes reveal inter-strain incompatibility and the evolution of recombination.</title>
        <authorList>
            <person name="Ross J.A."/>
            <person name="Koboldt D.C."/>
            <person name="Staisch J.E."/>
            <person name="Chamberlin H.M."/>
            <person name="Gupta B.P."/>
            <person name="Miller R.D."/>
            <person name="Baird S.E."/>
            <person name="Haag E.S."/>
        </authorList>
    </citation>
    <scope>NUCLEOTIDE SEQUENCE [LARGE SCALE GENOMIC DNA]</scope>
    <source>
        <strain evidence="2 3">AF16</strain>
    </source>
</reference>
<dbReference type="RefSeq" id="XP_045098305.1">
    <property type="nucleotide sequence ID" value="XM_045241481.1"/>
</dbReference>
<sequence>MPSTASTVISTVVDYGRFIGLGLALILALATILVGFVGTFGPHWAFALMTVVAWNVLTVFQGFIEYIHLRRDMEDVDWYFKNLKIKIPAEKTLGWFPWWETIIVISLALWFWHPFYAAILTLCILVLYSYTFLDLLQKRLEEIYEVSEVMYKQMDYFLKLQKFQEESGDFYIVDDVEVEEEAGNSKSPINPKVDGVFKNPFNWSRCMFLIGVLLIESQWIGWDYFACILVLYSYIFLDQLQKRLEEIHEAHDVITRQMEKFRKFQEEIDDFDVVEEAEEAGNSKIPKIEKIEILENPLNWAICIFLFVVLAAESQSWGFDGFALLFLAYTFHQTNIMMEFHRIRSIFKCYDLEVFEYQKEINQFKKSWKN</sequence>
<feature type="transmembrane region" description="Helical" evidence="1">
    <location>
        <begin position="44"/>
        <end position="64"/>
    </location>
</feature>
<evidence type="ECO:0000256" key="1">
    <source>
        <dbReference type="SAM" id="Phobius"/>
    </source>
</evidence>
<accession>B6IFQ5</accession>
<feature type="transmembrane region" description="Helical" evidence="1">
    <location>
        <begin position="118"/>
        <end position="136"/>
    </location>
</feature>
<dbReference type="HOGENOM" id="CLU_748481_0_0_1"/>
<dbReference type="WormBase" id="CBG26576">
    <property type="protein sequence ID" value="CBP41717"/>
    <property type="gene ID" value="WBGene00087990"/>
</dbReference>
<organism evidence="2 3">
    <name type="scientific">Caenorhabditis briggsae</name>
    <dbReference type="NCBI Taxonomy" id="6238"/>
    <lineage>
        <taxon>Eukaryota</taxon>
        <taxon>Metazoa</taxon>
        <taxon>Ecdysozoa</taxon>
        <taxon>Nematoda</taxon>
        <taxon>Chromadorea</taxon>
        <taxon>Rhabditida</taxon>
        <taxon>Rhabditina</taxon>
        <taxon>Rhabditomorpha</taxon>
        <taxon>Rhabditoidea</taxon>
        <taxon>Rhabditidae</taxon>
        <taxon>Peloderinae</taxon>
        <taxon>Caenorhabditis</taxon>
    </lineage>
</organism>
<keyword evidence="1" id="KW-1133">Transmembrane helix</keyword>
<proteinExistence type="predicted"/>
<dbReference type="GeneID" id="68918054"/>
<protein>
    <submittedName>
        <fullName evidence="2">Protein CBG26576</fullName>
    </submittedName>
</protein>
<dbReference type="InParanoid" id="B6IFQ5"/>
<dbReference type="Proteomes" id="UP000008549">
    <property type="component" value="Unassembled WGS sequence"/>
</dbReference>
<gene>
    <name evidence="2 4" type="ORF">CBG26576</name>
    <name evidence="2" type="ORF">CBG_26576</name>
</gene>
<feature type="transmembrane region" description="Helical" evidence="1">
    <location>
        <begin position="18"/>
        <end position="38"/>
    </location>
</feature>
<keyword evidence="3" id="KW-1185">Reference proteome</keyword>
<keyword evidence="1" id="KW-0812">Transmembrane</keyword>
<evidence type="ECO:0000313" key="2">
    <source>
        <dbReference type="EMBL" id="CAR98735.1"/>
    </source>
</evidence>
<dbReference type="EMBL" id="HE601388">
    <property type="protein sequence ID" value="CAR98735.1"/>
    <property type="molecule type" value="Genomic_DNA"/>
</dbReference>
<keyword evidence="1" id="KW-0472">Membrane</keyword>